<dbReference type="AlphaFoldDB" id="A0A419SQ63"/>
<organism evidence="2 3">
    <name type="scientific">Ammoniphilus oxalaticus</name>
    <dbReference type="NCBI Taxonomy" id="66863"/>
    <lineage>
        <taxon>Bacteria</taxon>
        <taxon>Bacillati</taxon>
        <taxon>Bacillota</taxon>
        <taxon>Bacilli</taxon>
        <taxon>Bacillales</taxon>
        <taxon>Paenibacillaceae</taxon>
        <taxon>Aneurinibacillus group</taxon>
        <taxon>Ammoniphilus</taxon>
    </lineage>
</organism>
<dbReference type="EMBL" id="MCHY01000003">
    <property type="protein sequence ID" value="RKD26487.1"/>
    <property type="molecule type" value="Genomic_DNA"/>
</dbReference>
<protein>
    <submittedName>
        <fullName evidence="2">Uncharacterized protein</fullName>
    </submittedName>
</protein>
<feature type="transmembrane region" description="Helical" evidence="1">
    <location>
        <begin position="5"/>
        <end position="23"/>
    </location>
</feature>
<keyword evidence="1" id="KW-0472">Membrane</keyword>
<evidence type="ECO:0000313" key="3">
    <source>
        <dbReference type="Proteomes" id="UP000284219"/>
    </source>
</evidence>
<dbReference type="OrthoDB" id="2625913at2"/>
<feature type="transmembrane region" description="Helical" evidence="1">
    <location>
        <begin position="58"/>
        <end position="79"/>
    </location>
</feature>
<dbReference type="RefSeq" id="WP_120188139.1">
    <property type="nucleotide sequence ID" value="NZ_MCHY01000003.1"/>
</dbReference>
<reference evidence="2 3" key="1">
    <citation type="submission" date="2016-08" db="EMBL/GenBank/DDBJ databases">
        <title>Novel Firmicute Genomes.</title>
        <authorList>
            <person name="Poppleton D.I."/>
            <person name="Gribaldo S."/>
        </authorList>
    </citation>
    <scope>NUCLEOTIDE SEQUENCE [LARGE SCALE GENOMIC DNA]</scope>
    <source>
        <strain evidence="2 3">RAOx-1</strain>
    </source>
</reference>
<accession>A0A419SQ63</accession>
<name>A0A419SQ63_9BACL</name>
<keyword evidence="1" id="KW-1133">Transmembrane helix</keyword>
<evidence type="ECO:0000256" key="1">
    <source>
        <dbReference type="SAM" id="Phobius"/>
    </source>
</evidence>
<keyword evidence="1" id="KW-0812">Transmembrane</keyword>
<comment type="caution">
    <text evidence="2">The sequence shown here is derived from an EMBL/GenBank/DDBJ whole genome shotgun (WGS) entry which is preliminary data.</text>
</comment>
<keyword evidence="3" id="KW-1185">Reference proteome</keyword>
<dbReference type="Proteomes" id="UP000284219">
    <property type="component" value="Unassembled WGS sequence"/>
</dbReference>
<evidence type="ECO:0000313" key="2">
    <source>
        <dbReference type="EMBL" id="RKD26487.1"/>
    </source>
</evidence>
<proteinExistence type="predicted"/>
<gene>
    <name evidence="2" type="ORF">BEP19_16750</name>
</gene>
<sequence>MKKSTYFIIGTLFLIFSGLIYTIERINSIVFWSVHRIAASGGGSYPTDPTMPSLTENFFVMAFLIIGILFFLAGLLNVLKEMK</sequence>